<comment type="caution">
    <text evidence="1">The sequence shown here is derived from an EMBL/GenBank/DDBJ whole genome shotgun (WGS) entry which is preliminary data.</text>
</comment>
<name>M2WAK5_9MICC</name>
<dbReference type="EMBL" id="ANHZ02000038">
    <property type="protein sequence ID" value="EME35487.1"/>
    <property type="molecule type" value="Genomic_DNA"/>
</dbReference>
<evidence type="ECO:0000313" key="2">
    <source>
        <dbReference type="Proteomes" id="UP000009877"/>
    </source>
</evidence>
<evidence type="ECO:0000313" key="1">
    <source>
        <dbReference type="EMBL" id="EME35487.1"/>
    </source>
</evidence>
<keyword evidence="2" id="KW-1185">Reference proteome</keyword>
<reference evidence="1 2" key="1">
    <citation type="journal article" date="2014" name="Genome Announc.">
        <title>Draft Genome Sequence of Kocuria palustris PEL.</title>
        <authorList>
            <person name="Sharma G."/>
            <person name="Khatri I."/>
            <person name="Subramanian S."/>
        </authorList>
    </citation>
    <scope>NUCLEOTIDE SEQUENCE [LARGE SCALE GENOMIC DNA]</scope>
    <source>
        <strain evidence="1 2">PEL</strain>
    </source>
</reference>
<evidence type="ECO:0008006" key="3">
    <source>
        <dbReference type="Google" id="ProtNLM"/>
    </source>
</evidence>
<dbReference type="Proteomes" id="UP000009877">
    <property type="component" value="Unassembled WGS sequence"/>
</dbReference>
<proteinExistence type="predicted"/>
<organism evidence="1 2">
    <name type="scientific">Kocuria palustris PEL</name>
    <dbReference type="NCBI Taxonomy" id="1236550"/>
    <lineage>
        <taxon>Bacteria</taxon>
        <taxon>Bacillati</taxon>
        <taxon>Actinomycetota</taxon>
        <taxon>Actinomycetes</taxon>
        <taxon>Micrococcales</taxon>
        <taxon>Micrococcaceae</taxon>
        <taxon>Kocuria</taxon>
    </lineage>
</organism>
<gene>
    <name evidence="1" type="ORF">C884_01739</name>
</gene>
<dbReference type="AlphaFoldDB" id="M2WAK5"/>
<protein>
    <recommendedName>
        <fullName evidence="3">DUF4352 domain-containing protein</fullName>
    </recommendedName>
</protein>
<accession>M2WAK5</accession>
<sequence>MLGASGYVPGGLARINGVLPYAQVAPRQSEVPPELTGPVAPGGHRVQVLLELTAMEPESLEFDAEDYLVERLGGGQSPVVWNSIRHASLKQGETLVAELVFELPDQAVELILEGAGDARLSLGAEHHSVSTSGR</sequence>